<evidence type="ECO:0000313" key="1">
    <source>
        <dbReference type="EMBL" id="MEK8034987.1"/>
    </source>
</evidence>
<sequence length="100" mass="10867">MLEYNGELGAGGVNIVSVDGKHRGIGFFRRYELSPGTRSFTVALNIPGASTKTSTLTFVAVAARTYELKYQIQRTSATGGTWRVWIEDKQTGQPVVAEQG</sequence>
<proteinExistence type="predicted"/>
<dbReference type="Proteomes" id="UP001371218">
    <property type="component" value="Unassembled WGS sequence"/>
</dbReference>
<dbReference type="RefSeq" id="WP_341429422.1">
    <property type="nucleotide sequence ID" value="NZ_JBBUTG010000047.1"/>
</dbReference>
<evidence type="ECO:0000313" key="2">
    <source>
        <dbReference type="Proteomes" id="UP001371218"/>
    </source>
</evidence>
<gene>
    <name evidence="1" type="ORF">AACH06_29580</name>
</gene>
<name>A0ABU9BYC3_9BURK</name>
<dbReference type="EMBL" id="JBBUTG010000047">
    <property type="protein sequence ID" value="MEK8034987.1"/>
    <property type="molecule type" value="Genomic_DNA"/>
</dbReference>
<keyword evidence="2" id="KW-1185">Reference proteome</keyword>
<accession>A0ABU9BYC3</accession>
<comment type="caution">
    <text evidence="1">The sequence shown here is derived from an EMBL/GenBank/DDBJ whole genome shotgun (WGS) entry which is preliminary data.</text>
</comment>
<reference evidence="1 2" key="1">
    <citation type="submission" date="2024-04" db="EMBL/GenBank/DDBJ databases">
        <title>Novel species of the genus Ideonella isolated from streams.</title>
        <authorList>
            <person name="Lu H."/>
        </authorList>
    </citation>
    <scope>NUCLEOTIDE SEQUENCE [LARGE SCALE GENOMIC DNA]</scope>
    <source>
        <strain evidence="1 2">DXS29W</strain>
    </source>
</reference>
<organism evidence="1 2">
    <name type="scientific">Ideonella lacteola</name>
    <dbReference type="NCBI Taxonomy" id="2984193"/>
    <lineage>
        <taxon>Bacteria</taxon>
        <taxon>Pseudomonadati</taxon>
        <taxon>Pseudomonadota</taxon>
        <taxon>Betaproteobacteria</taxon>
        <taxon>Burkholderiales</taxon>
        <taxon>Sphaerotilaceae</taxon>
        <taxon>Ideonella</taxon>
    </lineage>
</organism>
<protein>
    <submittedName>
        <fullName evidence="1">Uncharacterized protein</fullName>
    </submittedName>
</protein>